<dbReference type="FunFam" id="2.10.60.10:FF:000037">
    <property type="entry name" value="Si:ch73-28h20.1"/>
    <property type="match status" value="1"/>
</dbReference>
<dbReference type="EMBL" id="JBBPFD010000013">
    <property type="protein sequence ID" value="KAK7901415.1"/>
    <property type="molecule type" value="Genomic_DNA"/>
</dbReference>
<evidence type="ECO:0000313" key="3">
    <source>
        <dbReference type="EMBL" id="KAK7901415.1"/>
    </source>
</evidence>
<evidence type="ECO:0000259" key="2">
    <source>
        <dbReference type="SMART" id="SM00134"/>
    </source>
</evidence>
<name>A0AAW0NI44_9GOBI</name>
<evidence type="ECO:0000313" key="4">
    <source>
        <dbReference type="Proteomes" id="UP001460270"/>
    </source>
</evidence>
<dbReference type="CDD" id="cd23553">
    <property type="entry name" value="TFP_LU_ECD_Ly6PGE"/>
    <property type="match status" value="1"/>
</dbReference>
<accession>A0AAW0NI44</accession>
<evidence type="ECO:0000256" key="1">
    <source>
        <dbReference type="SAM" id="MobiDB-lite"/>
    </source>
</evidence>
<dbReference type="SMART" id="SM00134">
    <property type="entry name" value="LU"/>
    <property type="match status" value="1"/>
</dbReference>
<protein>
    <recommendedName>
        <fullName evidence="2">UPAR/Ly6 domain-containing protein</fullName>
    </recommendedName>
</protein>
<sequence>MSIPAAACVPRPNQRREQTELASGGSADPAGRDISSSDRSKIMSQRLWEQTGCLSLCEQMTASDMRGALCCPLLLLSTVLLATHSDALQCYTCMGSNNEDCNRQGSKPCPSFSDACAVVLGHDSGVMKSCSYKSFCSQANSQGYRAPGVKVHCCYSNDCNVTNLSSRPPRLQQLLLLLFPLLLLLK</sequence>
<dbReference type="Proteomes" id="UP001460270">
    <property type="component" value="Unassembled WGS sequence"/>
</dbReference>
<keyword evidence="4" id="KW-1185">Reference proteome</keyword>
<dbReference type="Pfam" id="PF00021">
    <property type="entry name" value="UPAR_LY6"/>
    <property type="match status" value="1"/>
</dbReference>
<proteinExistence type="predicted"/>
<comment type="caution">
    <text evidence="3">The sequence shown here is derived from an EMBL/GenBank/DDBJ whole genome shotgun (WGS) entry which is preliminary data.</text>
</comment>
<dbReference type="InterPro" id="IPR016054">
    <property type="entry name" value="LY6_UPA_recep-like"/>
</dbReference>
<feature type="domain" description="UPAR/Ly6" evidence="2">
    <location>
        <begin position="88"/>
        <end position="174"/>
    </location>
</feature>
<reference evidence="4" key="1">
    <citation type="submission" date="2024-04" db="EMBL/GenBank/DDBJ databases">
        <title>Salinicola lusitanus LLJ914,a marine bacterium isolated from the Okinawa Trough.</title>
        <authorList>
            <person name="Li J."/>
        </authorList>
    </citation>
    <scope>NUCLEOTIDE SEQUENCE [LARGE SCALE GENOMIC DNA]</scope>
</reference>
<gene>
    <name evidence="3" type="ORF">WMY93_018184</name>
</gene>
<feature type="region of interest" description="Disordered" evidence="1">
    <location>
        <begin position="1"/>
        <end position="41"/>
    </location>
</feature>
<dbReference type="InterPro" id="IPR045860">
    <property type="entry name" value="Snake_toxin-like_sf"/>
</dbReference>
<dbReference type="SUPFAM" id="SSF57302">
    <property type="entry name" value="Snake toxin-like"/>
    <property type="match status" value="1"/>
</dbReference>
<organism evidence="3 4">
    <name type="scientific">Mugilogobius chulae</name>
    <name type="common">yellowstripe goby</name>
    <dbReference type="NCBI Taxonomy" id="88201"/>
    <lineage>
        <taxon>Eukaryota</taxon>
        <taxon>Metazoa</taxon>
        <taxon>Chordata</taxon>
        <taxon>Craniata</taxon>
        <taxon>Vertebrata</taxon>
        <taxon>Euteleostomi</taxon>
        <taxon>Actinopterygii</taxon>
        <taxon>Neopterygii</taxon>
        <taxon>Teleostei</taxon>
        <taxon>Neoteleostei</taxon>
        <taxon>Acanthomorphata</taxon>
        <taxon>Gobiaria</taxon>
        <taxon>Gobiiformes</taxon>
        <taxon>Gobioidei</taxon>
        <taxon>Gobiidae</taxon>
        <taxon>Gobionellinae</taxon>
        <taxon>Mugilogobius</taxon>
    </lineage>
</organism>
<dbReference type="AlphaFoldDB" id="A0AAW0NI44"/>
<dbReference type="Gene3D" id="2.10.60.10">
    <property type="entry name" value="CD59"/>
    <property type="match status" value="1"/>
</dbReference>